<reference evidence="2" key="1">
    <citation type="submission" date="2017-03" db="EMBL/GenBank/DDBJ databases">
        <title>Novel pathways for hydrocarbon cycling and metabolic interdependencies in hydrothermal sediment communities.</title>
        <authorList>
            <person name="Dombrowski N."/>
            <person name="Seitz K."/>
            <person name="Teske A."/>
            <person name="Baker B."/>
        </authorList>
    </citation>
    <scope>NUCLEOTIDE SEQUENCE [LARGE SCALE GENOMIC DNA]</scope>
</reference>
<comment type="caution">
    <text evidence="1">The sequence shown here is derived from an EMBL/GenBank/DDBJ whole genome shotgun (WGS) entry which is preliminary data.</text>
</comment>
<gene>
    <name evidence="1" type="ORF">B6D57_01055</name>
</gene>
<name>A0A1W9S2P4_9BACT</name>
<proteinExistence type="predicted"/>
<dbReference type="AlphaFoldDB" id="A0A1W9S2P4"/>
<accession>A0A1W9S2P4</accession>
<dbReference type="EMBL" id="NATQ01000012">
    <property type="protein sequence ID" value="OQX91099.1"/>
    <property type="molecule type" value="Genomic_DNA"/>
</dbReference>
<dbReference type="Proteomes" id="UP000192611">
    <property type="component" value="Unassembled WGS sequence"/>
</dbReference>
<dbReference type="SUPFAM" id="SSF50952">
    <property type="entry name" value="Soluble quinoprotein glucose dehydrogenase"/>
    <property type="match status" value="1"/>
</dbReference>
<evidence type="ECO:0000313" key="1">
    <source>
        <dbReference type="EMBL" id="OQX91099.1"/>
    </source>
</evidence>
<protein>
    <submittedName>
        <fullName evidence="1">Uncharacterized protein</fullName>
    </submittedName>
</protein>
<organism evidence="1 2">
    <name type="scientific">Candidatus Coatesbacteria bacterium 4484_99</name>
    <dbReference type="NCBI Taxonomy" id="1970774"/>
    <lineage>
        <taxon>Bacteria</taxon>
        <taxon>Candidatus Coatesiibacteriota</taxon>
    </lineage>
</organism>
<dbReference type="InterPro" id="IPR011041">
    <property type="entry name" value="Quinoprot_gluc/sorb_DH_b-prop"/>
</dbReference>
<sequence>MRVLILVSILLTTFLLLYADPGDIIRTFDLDGNQGYGIWGLAYDPEDGNIWAAQDKRDDDYSKFCKFRNDEGHEIIQDWQELENNIWVDDIAYPYSYEGKDTLVILDNSTDGPTLMNIYDKETGEYLGRVTNEFLISWLGEGLCNT</sequence>
<evidence type="ECO:0000313" key="2">
    <source>
        <dbReference type="Proteomes" id="UP000192611"/>
    </source>
</evidence>